<dbReference type="Proteomes" id="UP000034893">
    <property type="component" value="Unassembled WGS sequence"/>
</dbReference>
<reference evidence="2 3" key="1">
    <citation type="journal article" date="2015" name="Nature">
        <title>rRNA introns, odd ribosomes, and small enigmatic genomes across a large radiation of phyla.</title>
        <authorList>
            <person name="Brown C.T."/>
            <person name="Hug L.A."/>
            <person name="Thomas B.C."/>
            <person name="Sharon I."/>
            <person name="Castelle C.J."/>
            <person name="Singh A."/>
            <person name="Wilkins M.J."/>
            <person name="Williams K.H."/>
            <person name="Banfield J.F."/>
        </authorList>
    </citation>
    <scope>NUCLEOTIDE SEQUENCE [LARGE SCALE GENOMIC DNA]</scope>
</reference>
<sequence length="486" mass="54333">MTVKNFKSQIFNPKSRARGGYITILVLVFAAVFMTTTASLIGFIFIQNKLHFAKENREKAIQIAEAGLDYYKWFLSHFPDDFQDGTGNVGPYNHTYNDPEGGEIGTFSLTINENQICEAAYSVDIISEGWAKNDPSLKRKVFGRYARPSVAEYAFIINSSVWAGPDYEITGRYHSNGGVRMDGYNESIVTSSVEEWQCSSTFGCNPTQTKPGIFGEGSGSELWEFPTTPIDFAGITVDLVDMKERAQTNGIYFNPYGGNSDRRGYHLIFKDNGTIDAYRVTETSYAMSIHIDDMGGGWKRDYHTIVNEQFIGNYNIPSDCGLIFAESKIWIEGTINGKITVVAANISNPNITPDIILEGNINYTTLDGSDGLTAIAERSVLIPLESPDNMNIRGIFIAQNGYFGRNLYPCWYSPYDHRNSLTTNGSIVSNIRVGTKWGYTGGGCGFEQWSGYSERDNFYDRILATDPPPLTPFTSDDFRFIEWRAD</sequence>
<protein>
    <recommendedName>
        <fullName evidence="4">DUF4900 domain-containing protein</fullName>
    </recommendedName>
</protein>
<dbReference type="EMBL" id="LBVP01000021">
    <property type="protein sequence ID" value="KKQ88342.1"/>
    <property type="molecule type" value="Genomic_DNA"/>
</dbReference>
<feature type="transmembrane region" description="Helical" evidence="1">
    <location>
        <begin position="21"/>
        <end position="46"/>
    </location>
</feature>
<dbReference type="AlphaFoldDB" id="A0A0G0LBG4"/>
<comment type="caution">
    <text evidence="2">The sequence shown here is derived from an EMBL/GenBank/DDBJ whole genome shotgun (WGS) entry which is preliminary data.</text>
</comment>
<name>A0A0G0LBG4_9BACT</name>
<evidence type="ECO:0000313" key="2">
    <source>
        <dbReference type="EMBL" id="KKQ88342.1"/>
    </source>
</evidence>
<accession>A0A0G0LBG4</accession>
<gene>
    <name evidence="2" type="ORF">UT12_C0021G0004</name>
</gene>
<evidence type="ECO:0000256" key="1">
    <source>
        <dbReference type="SAM" id="Phobius"/>
    </source>
</evidence>
<organism evidence="2 3">
    <name type="scientific">Candidatus Curtissbacteria bacterium GW2011_GWC2_38_9</name>
    <dbReference type="NCBI Taxonomy" id="1618414"/>
    <lineage>
        <taxon>Bacteria</taxon>
        <taxon>Candidatus Curtissiibacteriota</taxon>
    </lineage>
</organism>
<keyword evidence="1" id="KW-0472">Membrane</keyword>
<evidence type="ECO:0008006" key="4">
    <source>
        <dbReference type="Google" id="ProtNLM"/>
    </source>
</evidence>
<evidence type="ECO:0000313" key="3">
    <source>
        <dbReference type="Proteomes" id="UP000034893"/>
    </source>
</evidence>
<keyword evidence="1" id="KW-0812">Transmembrane</keyword>
<keyword evidence="1" id="KW-1133">Transmembrane helix</keyword>
<proteinExistence type="predicted"/>